<feature type="region of interest" description="Disordered" evidence="9">
    <location>
        <begin position="587"/>
        <end position="618"/>
    </location>
</feature>
<dbReference type="GO" id="GO:0000462">
    <property type="term" value="P:maturation of SSU-rRNA from tricistronic rRNA transcript (SSU-rRNA, 5.8S rRNA, LSU-rRNA)"/>
    <property type="evidence" value="ECO:0007669"/>
    <property type="project" value="TreeGrafter"/>
</dbReference>
<comment type="caution">
    <text evidence="11">The sequence shown here is derived from an EMBL/GenBank/DDBJ whole genome shotgun (WGS) entry which is preliminary data.</text>
</comment>
<dbReference type="EMBL" id="JAACJJ010000059">
    <property type="protein sequence ID" value="KAF5309375.1"/>
    <property type="molecule type" value="Genomic_DNA"/>
</dbReference>
<dbReference type="OrthoDB" id="10251154at2759"/>
<evidence type="ECO:0000313" key="12">
    <source>
        <dbReference type="Proteomes" id="UP000567179"/>
    </source>
</evidence>
<feature type="compositionally biased region" description="Basic residues" evidence="9">
    <location>
        <begin position="553"/>
        <end position="569"/>
    </location>
</feature>
<evidence type="ECO:0000256" key="8">
    <source>
        <dbReference type="PROSITE-ProRule" id="PRU00221"/>
    </source>
</evidence>
<feature type="compositionally biased region" description="Acidic residues" evidence="9">
    <location>
        <begin position="526"/>
        <end position="538"/>
    </location>
</feature>
<keyword evidence="6" id="KW-0539">Nucleus</keyword>
<evidence type="ECO:0000256" key="3">
    <source>
        <dbReference type="ARBA" id="ARBA00022552"/>
    </source>
</evidence>
<feature type="region of interest" description="Disordered" evidence="9">
    <location>
        <begin position="520"/>
        <end position="569"/>
    </location>
</feature>
<evidence type="ECO:0000256" key="4">
    <source>
        <dbReference type="ARBA" id="ARBA00022574"/>
    </source>
</evidence>
<dbReference type="InterPro" id="IPR040315">
    <property type="entry name" value="WDR46/Utp7"/>
</dbReference>
<dbReference type="SMART" id="SM01033">
    <property type="entry name" value="BING4CT"/>
    <property type="match status" value="1"/>
</dbReference>
<dbReference type="Gene3D" id="2.130.10.10">
    <property type="entry name" value="YVTN repeat-like/Quinoprotein amine dehydrogenase"/>
    <property type="match status" value="2"/>
</dbReference>
<keyword evidence="5" id="KW-0677">Repeat</keyword>
<dbReference type="PANTHER" id="PTHR14085:SF3">
    <property type="entry name" value="WD REPEAT-CONTAINING PROTEIN 46"/>
    <property type="match status" value="1"/>
</dbReference>
<dbReference type="Pfam" id="PF08149">
    <property type="entry name" value="BING4CT"/>
    <property type="match status" value="1"/>
</dbReference>
<comment type="function">
    <text evidence="1">Involved in nucleolar processing of pre-18S ribosomal RNA.</text>
</comment>
<dbReference type="AlphaFoldDB" id="A0A8H5AR68"/>
<dbReference type="InterPro" id="IPR001680">
    <property type="entry name" value="WD40_rpt"/>
</dbReference>
<dbReference type="FunFam" id="2.130.10.10:FF:000378">
    <property type="entry name" value="U3 small nucleolar RNA-associated protein 7"/>
    <property type="match status" value="1"/>
</dbReference>
<dbReference type="GO" id="GO:0030686">
    <property type="term" value="C:90S preribosome"/>
    <property type="evidence" value="ECO:0007669"/>
    <property type="project" value="TreeGrafter"/>
</dbReference>
<gene>
    <name evidence="11" type="ORF">D9619_012302</name>
</gene>
<evidence type="ECO:0000256" key="1">
    <source>
        <dbReference type="ARBA" id="ARBA00004099"/>
    </source>
</evidence>
<feature type="compositionally biased region" description="Basic and acidic residues" evidence="9">
    <location>
        <begin position="604"/>
        <end position="618"/>
    </location>
</feature>
<reference evidence="11 12" key="1">
    <citation type="journal article" date="2020" name="ISME J.">
        <title>Uncovering the hidden diversity of litter-decomposition mechanisms in mushroom-forming fungi.</title>
        <authorList>
            <person name="Floudas D."/>
            <person name="Bentzer J."/>
            <person name="Ahren D."/>
            <person name="Johansson T."/>
            <person name="Persson P."/>
            <person name="Tunlid A."/>
        </authorList>
    </citation>
    <scope>NUCLEOTIDE SEQUENCE [LARGE SCALE GENOMIC DNA]</scope>
    <source>
        <strain evidence="11 12">CBS 101986</strain>
    </source>
</reference>
<evidence type="ECO:0000256" key="7">
    <source>
        <dbReference type="ARBA" id="ARBA00076453"/>
    </source>
</evidence>
<evidence type="ECO:0000313" key="11">
    <source>
        <dbReference type="EMBL" id="KAF5309375.1"/>
    </source>
</evidence>
<protein>
    <recommendedName>
        <fullName evidence="7">U three protein 7</fullName>
    </recommendedName>
</protein>
<proteinExistence type="predicted"/>
<dbReference type="InterPro" id="IPR036322">
    <property type="entry name" value="WD40_repeat_dom_sf"/>
</dbReference>
<dbReference type="PROSITE" id="PS50294">
    <property type="entry name" value="WD_REPEATS_REGION"/>
    <property type="match status" value="1"/>
</dbReference>
<comment type="subcellular location">
    <subcellularLocation>
        <location evidence="2">Nucleus</location>
        <location evidence="2">Nucleolus</location>
    </subcellularLocation>
</comment>
<sequence>MQVHFSSSTLYIMDALIAKADSVKPLKHKKKSAHQTPQSGPSKPKKADQTLSSVAKHTSLPKSLQDHHARPENVSSYNHIANKKLRTQLDRQALHGARSKALLEDADMLLMDDAGGMQAEGEMDRTWRAGQTDIVQSAGQEAAKGRKEYKLDGGPYRSRYTRNGRHMAIVGRSGHVSTFDWQTGTMHAELQLQETCRDITFLQDHSYFAVAQKKYVFIYDRDGVELHCLKGHVEPTRLEFLPYHWLLASVGNPGYLKYQDTSTGQLVVEHRTKMGACSTMTQNQHNAVIHLGHQNGCVTLWTPNLPHPAVQLLAHMGPVVSVAVDPSQGGRYMSTSGRDGTVKVWDCRNWKGAVREWSVRGGGDPETEWSQRGYLAVANSGTVNVYHPPSIHTPFNARVAPPLYMTHPIPHRPLTSVRFTPFQDLLTVGHGAGLSTAIVPGSGEPNFDSREADPFENTKARREREVKALLEKIQPDMITLDPEMIGNLAPPSKLTETTFDGKPSVAVPYARLPRIERLRVNGKIDETEDPGSGDEGEAADGAKKESREEREKRKMRGKGKSLKRYLRKQRKNVIDPAAVAIRAKLEKQKEERKREKLVAAGGAEPKKPSALDRFKRSK</sequence>
<feature type="region of interest" description="Disordered" evidence="9">
    <location>
        <begin position="25"/>
        <end position="77"/>
    </location>
</feature>
<feature type="compositionally biased region" description="Basic and acidic residues" evidence="9">
    <location>
        <begin position="587"/>
        <end position="597"/>
    </location>
</feature>
<dbReference type="SUPFAM" id="SSF50978">
    <property type="entry name" value="WD40 repeat-like"/>
    <property type="match status" value="1"/>
</dbReference>
<dbReference type="InterPro" id="IPR015943">
    <property type="entry name" value="WD40/YVTN_repeat-like_dom_sf"/>
</dbReference>
<dbReference type="Pfam" id="PF00400">
    <property type="entry name" value="WD40"/>
    <property type="match status" value="1"/>
</dbReference>
<evidence type="ECO:0000256" key="5">
    <source>
        <dbReference type="ARBA" id="ARBA00022737"/>
    </source>
</evidence>
<feature type="repeat" description="WD" evidence="8">
    <location>
        <begin position="312"/>
        <end position="346"/>
    </location>
</feature>
<dbReference type="PROSITE" id="PS50082">
    <property type="entry name" value="WD_REPEATS_2"/>
    <property type="match status" value="1"/>
</dbReference>
<dbReference type="Proteomes" id="UP000567179">
    <property type="component" value="Unassembled WGS sequence"/>
</dbReference>
<evidence type="ECO:0000256" key="6">
    <source>
        <dbReference type="ARBA" id="ARBA00023242"/>
    </source>
</evidence>
<feature type="compositionally biased region" description="Polar residues" evidence="9">
    <location>
        <begin position="49"/>
        <end position="62"/>
    </location>
</feature>
<name>A0A8H5AR68_9AGAR</name>
<evidence type="ECO:0000256" key="9">
    <source>
        <dbReference type="SAM" id="MobiDB-lite"/>
    </source>
</evidence>
<evidence type="ECO:0000256" key="2">
    <source>
        <dbReference type="ARBA" id="ARBA00004604"/>
    </source>
</evidence>
<dbReference type="GO" id="GO:0032040">
    <property type="term" value="C:small-subunit processome"/>
    <property type="evidence" value="ECO:0007669"/>
    <property type="project" value="TreeGrafter"/>
</dbReference>
<organism evidence="11 12">
    <name type="scientific">Psilocybe cf. subviscida</name>
    <dbReference type="NCBI Taxonomy" id="2480587"/>
    <lineage>
        <taxon>Eukaryota</taxon>
        <taxon>Fungi</taxon>
        <taxon>Dikarya</taxon>
        <taxon>Basidiomycota</taxon>
        <taxon>Agaricomycotina</taxon>
        <taxon>Agaricomycetes</taxon>
        <taxon>Agaricomycetidae</taxon>
        <taxon>Agaricales</taxon>
        <taxon>Agaricineae</taxon>
        <taxon>Strophariaceae</taxon>
        <taxon>Psilocybe</taxon>
    </lineage>
</organism>
<keyword evidence="3" id="KW-0698">rRNA processing</keyword>
<dbReference type="PANTHER" id="PTHR14085">
    <property type="entry name" value="WD-REPEAT PROTEIN BING4"/>
    <property type="match status" value="1"/>
</dbReference>
<dbReference type="InterPro" id="IPR012952">
    <property type="entry name" value="BING4_C_dom"/>
</dbReference>
<feature type="domain" description="BING4 C-terminal" evidence="10">
    <location>
        <begin position="403"/>
        <end position="482"/>
    </location>
</feature>
<keyword evidence="12" id="KW-1185">Reference proteome</keyword>
<keyword evidence="4 8" id="KW-0853">WD repeat</keyword>
<dbReference type="SMART" id="SM00320">
    <property type="entry name" value="WD40"/>
    <property type="match status" value="3"/>
</dbReference>
<feature type="compositionally biased region" description="Basic and acidic residues" evidence="9">
    <location>
        <begin position="540"/>
        <end position="552"/>
    </location>
</feature>
<evidence type="ECO:0000259" key="10">
    <source>
        <dbReference type="SMART" id="SM01033"/>
    </source>
</evidence>
<accession>A0A8H5AR68</accession>